<keyword evidence="3" id="KW-0378">Hydrolase</keyword>
<dbReference type="InterPro" id="IPR006311">
    <property type="entry name" value="TAT_signal"/>
</dbReference>
<name>A0ABU9YAG5_9SPHN</name>
<keyword evidence="4" id="KW-1185">Reference proteome</keyword>
<dbReference type="PANTHER" id="PTHR46825:SF9">
    <property type="entry name" value="BETA-LACTAMASE-RELATED DOMAIN-CONTAINING PROTEIN"/>
    <property type="match status" value="1"/>
</dbReference>
<evidence type="ECO:0000259" key="2">
    <source>
        <dbReference type="Pfam" id="PF00144"/>
    </source>
</evidence>
<comment type="caution">
    <text evidence="3">The sequence shown here is derived from an EMBL/GenBank/DDBJ whole genome shotgun (WGS) entry which is preliminary data.</text>
</comment>
<feature type="region of interest" description="Disordered" evidence="1">
    <location>
        <begin position="384"/>
        <end position="406"/>
    </location>
</feature>
<dbReference type="RefSeq" id="WP_343887104.1">
    <property type="nucleotide sequence ID" value="NZ_BAAAEH010000001.1"/>
</dbReference>
<gene>
    <name evidence="3" type="ORF">ABC974_24190</name>
</gene>
<dbReference type="Gene3D" id="3.40.710.10">
    <property type="entry name" value="DD-peptidase/beta-lactamase superfamily"/>
    <property type="match status" value="1"/>
</dbReference>
<dbReference type="InterPro" id="IPR012338">
    <property type="entry name" value="Beta-lactam/transpept-like"/>
</dbReference>
<feature type="domain" description="Beta-lactamase-related" evidence="2">
    <location>
        <begin position="57"/>
        <end position="363"/>
    </location>
</feature>
<evidence type="ECO:0000313" key="3">
    <source>
        <dbReference type="EMBL" id="MEN2792751.1"/>
    </source>
</evidence>
<dbReference type="Proteomes" id="UP001419910">
    <property type="component" value="Unassembled WGS sequence"/>
</dbReference>
<dbReference type="Pfam" id="PF00144">
    <property type="entry name" value="Beta-lactamase"/>
    <property type="match status" value="1"/>
</dbReference>
<evidence type="ECO:0000313" key="4">
    <source>
        <dbReference type="Proteomes" id="UP001419910"/>
    </source>
</evidence>
<dbReference type="GO" id="GO:0016787">
    <property type="term" value="F:hydrolase activity"/>
    <property type="evidence" value="ECO:0007669"/>
    <property type="project" value="UniProtKB-KW"/>
</dbReference>
<proteinExistence type="predicted"/>
<evidence type="ECO:0000256" key="1">
    <source>
        <dbReference type="SAM" id="MobiDB-lite"/>
    </source>
</evidence>
<protein>
    <submittedName>
        <fullName evidence="3">Serine hydrolase domain-containing protein</fullName>
        <ecNumber evidence="3">3.1.1.103</ecNumber>
    </submittedName>
</protein>
<dbReference type="PROSITE" id="PS51318">
    <property type="entry name" value="TAT"/>
    <property type="match status" value="1"/>
</dbReference>
<reference evidence="3 4" key="1">
    <citation type="submission" date="2024-05" db="EMBL/GenBank/DDBJ databases">
        <authorList>
            <person name="Liu Q."/>
            <person name="Xin Y.-H."/>
        </authorList>
    </citation>
    <scope>NUCLEOTIDE SEQUENCE [LARGE SCALE GENOMIC DNA]</scope>
    <source>
        <strain evidence="3 4">CGMCC 1.10181</strain>
    </source>
</reference>
<dbReference type="EMBL" id="JBDIME010000033">
    <property type="protein sequence ID" value="MEN2792751.1"/>
    <property type="molecule type" value="Genomic_DNA"/>
</dbReference>
<dbReference type="PANTHER" id="PTHR46825">
    <property type="entry name" value="D-ALANYL-D-ALANINE-CARBOXYPEPTIDASE/ENDOPEPTIDASE AMPH"/>
    <property type="match status" value="1"/>
</dbReference>
<sequence>MDRRSLLKIAAAGTAAASVAGIARATGNPRAITVRDRGTSRHPYGAAIDKLVAYAERDLVTAGIPGLSLCLVDAEGFAAVVCLGWADMDRRIPMDPSHLFQIGSISKSFGALCVYRLVDQGTIDLDAPLSRYLPDAPLPAEPILVQQILSHTAGLPRSAPVFPRVPDHKLWTGFTPGTNFSYSNTGYELIGMLIEKVTGKPYPLALRELVIGPLGITGMKETLQVSDRASYAVGYSPLDASGSIMTNVPLGQTQWINFDTPDGNIGTSADAMTRYLRYLIAVGRGHGAPLLSDASARRFITAAEPAAAAAFGKGAAYASGLEVIDFDGHSALHHTGGTWGFASSMTVDPVTGVGCFLSVNARVAGYRPEEISKYACKLLRYAREGGEPPRPPETPSPDEISSAEDYAGTFIGPNGARFQLIARPARLTLSADGREGRMQPMGDHKFMSDHPRFGAHVFDFERSGDRVTAVWFGGTLYGRGTAVPQPTVPADLAALQGDYVGTDPMGGWWRTVIAQGERLVLETDAGSRAKNTLLRRGDYWQMASSENPCERVRFLDVINGVPQRLNVSGRDLRRFNRR</sequence>
<dbReference type="SUPFAM" id="SSF56601">
    <property type="entry name" value="beta-lactamase/transpeptidase-like"/>
    <property type="match status" value="1"/>
</dbReference>
<accession>A0ABU9YAG5</accession>
<dbReference type="InterPro" id="IPR050491">
    <property type="entry name" value="AmpC-like"/>
</dbReference>
<dbReference type="InterPro" id="IPR001466">
    <property type="entry name" value="Beta-lactam-related"/>
</dbReference>
<dbReference type="EC" id="3.1.1.103" evidence="3"/>
<organism evidence="3 4">
    <name type="scientific">Sphingomonas oligophenolica</name>
    <dbReference type="NCBI Taxonomy" id="301154"/>
    <lineage>
        <taxon>Bacteria</taxon>
        <taxon>Pseudomonadati</taxon>
        <taxon>Pseudomonadota</taxon>
        <taxon>Alphaproteobacteria</taxon>
        <taxon>Sphingomonadales</taxon>
        <taxon>Sphingomonadaceae</taxon>
        <taxon>Sphingomonas</taxon>
    </lineage>
</organism>